<keyword evidence="2" id="KW-0808">Transferase</keyword>
<dbReference type="AlphaFoldDB" id="A0AAE0FHR6"/>
<comment type="caution">
    <text evidence="4">The sequence shown here is derived from an EMBL/GenBank/DDBJ whole genome shotgun (WGS) entry which is preliminary data.</text>
</comment>
<protein>
    <submittedName>
        <fullName evidence="4">Uncharacterized protein</fullName>
    </submittedName>
</protein>
<reference evidence="4 5" key="1">
    <citation type="journal article" date="2015" name="Genome Biol. Evol.">
        <title>Comparative Genomics of a Bacterivorous Green Alga Reveals Evolutionary Causalities and Consequences of Phago-Mixotrophic Mode of Nutrition.</title>
        <authorList>
            <person name="Burns J.A."/>
            <person name="Paasch A."/>
            <person name="Narechania A."/>
            <person name="Kim E."/>
        </authorList>
    </citation>
    <scope>NUCLEOTIDE SEQUENCE [LARGE SCALE GENOMIC DNA]</scope>
    <source>
        <strain evidence="4 5">PLY_AMNH</strain>
    </source>
</reference>
<dbReference type="GO" id="GO:0032259">
    <property type="term" value="P:methylation"/>
    <property type="evidence" value="ECO:0007669"/>
    <property type="project" value="UniProtKB-KW"/>
</dbReference>
<dbReference type="SUPFAM" id="SSF102405">
    <property type="entry name" value="MCP/YpsA-like"/>
    <property type="match status" value="1"/>
</dbReference>
<accession>A0AAE0FHR6</accession>
<proteinExistence type="predicted"/>
<evidence type="ECO:0000256" key="3">
    <source>
        <dbReference type="ARBA" id="ARBA00022691"/>
    </source>
</evidence>
<keyword evidence="3" id="KW-0949">S-adenosyl-L-methionine</keyword>
<dbReference type="GO" id="GO:0008168">
    <property type="term" value="F:methyltransferase activity"/>
    <property type="evidence" value="ECO:0007669"/>
    <property type="project" value="UniProtKB-KW"/>
</dbReference>
<evidence type="ECO:0000256" key="2">
    <source>
        <dbReference type="ARBA" id="ARBA00022679"/>
    </source>
</evidence>
<gene>
    <name evidence="4" type="ORF">CYMTET_31078</name>
</gene>
<dbReference type="PANTHER" id="PTHR32183:SF6">
    <property type="entry name" value="CYSTEINE SULFINATE DESULFINASE_CYSTEINE DESULFURASE AND RELATED ENZYMES"/>
    <property type="match status" value="1"/>
</dbReference>
<dbReference type="PANTHER" id="PTHR32183">
    <property type="match status" value="1"/>
</dbReference>
<sequence>MAFILRPVATKQLRVTRFDEKCSLRSPESTRTALLSYPRSVPKWHLSSRPTPNLAPKRARVIKAVSNENQSRTPENDDLQGVPLTVAFGSGGLPPDGLPNQGTSVVEGTGNTLTAEDPGMPNDVSYLQELIAIQQSGPKSIGFFGTRNMGFLHQQLIEILSYAMVLTSNHVFTSGATGTNAAVIRGCLRAERPDLLTVILPQSRSKQPSESQDLLKQVANVIEMPENDDMQLIDASRHCNEEILTRVQQVICFAFHDSNLLLETCREAKMMRKIVTLFYLD</sequence>
<dbReference type="Proteomes" id="UP001190700">
    <property type="component" value="Unassembled WGS sequence"/>
</dbReference>
<dbReference type="EMBL" id="LGRX02018354">
    <property type="protein sequence ID" value="KAK3259945.1"/>
    <property type="molecule type" value="Genomic_DNA"/>
</dbReference>
<name>A0AAE0FHR6_9CHLO</name>
<keyword evidence="1" id="KW-0489">Methyltransferase</keyword>
<evidence type="ECO:0000313" key="5">
    <source>
        <dbReference type="Proteomes" id="UP001190700"/>
    </source>
</evidence>
<evidence type="ECO:0000313" key="4">
    <source>
        <dbReference type="EMBL" id="KAK3259945.1"/>
    </source>
</evidence>
<keyword evidence="5" id="KW-1185">Reference proteome</keyword>
<evidence type="ECO:0000256" key="1">
    <source>
        <dbReference type="ARBA" id="ARBA00022603"/>
    </source>
</evidence>
<organism evidence="4 5">
    <name type="scientific">Cymbomonas tetramitiformis</name>
    <dbReference type="NCBI Taxonomy" id="36881"/>
    <lineage>
        <taxon>Eukaryota</taxon>
        <taxon>Viridiplantae</taxon>
        <taxon>Chlorophyta</taxon>
        <taxon>Pyramimonadophyceae</taxon>
        <taxon>Pyramimonadales</taxon>
        <taxon>Pyramimonadaceae</taxon>
        <taxon>Cymbomonas</taxon>
    </lineage>
</organism>